<keyword evidence="1" id="KW-0732">Signal</keyword>
<dbReference type="AlphaFoldDB" id="A0A117IXI0"/>
<dbReference type="RefSeq" id="WP_058940964.1">
    <property type="nucleotide sequence ID" value="NZ_LNSV01000008.1"/>
</dbReference>
<feature type="region of interest" description="Disordered" evidence="2">
    <location>
        <begin position="1"/>
        <end position="23"/>
    </location>
</feature>
<protein>
    <recommendedName>
        <fullName evidence="5">VCBS repeat-containing protein</fullName>
    </recommendedName>
</protein>
<dbReference type="Proteomes" id="UP000054011">
    <property type="component" value="Unassembled WGS sequence"/>
</dbReference>
<reference evidence="3 4" key="1">
    <citation type="submission" date="2015-11" db="EMBL/GenBank/DDBJ databases">
        <title>Genome-wide analysis reveals the secondary metabolome in Streptomyces kanasensis ZX01.</title>
        <authorList>
            <person name="Zhang G."/>
            <person name="Han L."/>
            <person name="Feng J."/>
            <person name="Zhang X."/>
        </authorList>
    </citation>
    <scope>NUCLEOTIDE SEQUENCE [LARGE SCALE GENOMIC DNA]</scope>
    <source>
        <strain evidence="3 4">ZX01</strain>
    </source>
</reference>
<proteinExistence type="predicted"/>
<dbReference type="SUPFAM" id="SSF69318">
    <property type="entry name" value="Integrin alpha N-terminal domain"/>
    <property type="match status" value="1"/>
</dbReference>
<evidence type="ECO:0000313" key="4">
    <source>
        <dbReference type="Proteomes" id="UP000054011"/>
    </source>
</evidence>
<evidence type="ECO:0000313" key="3">
    <source>
        <dbReference type="EMBL" id="KUH39772.1"/>
    </source>
</evidence>
<dbReference type="STRING" id="936756.ATE80_05400"/>
<evidence type="ECO:0008006" key="5">
    <source>
        <dbReference type="Google" id="ProtNLM"/>
    </source>
</evidence>
<sequence length="195" mass="20189">MGSWTHHRSGPAGRALSPHRRAPATTATLTARDQIGEVGGWAGARAHFPGSLDVSGHADPLEVYLDHLYTYEYGNGPSSLGGGWDAFNALTGPGELTGDGKGDLLARSSGGTLCLYRGDGRSYGFAGRTGLGSGWNAYNALAGAGDLTGDGRADLLAVTPSGTLYRYAATHTGTANPFATRANLGTGWNTYTQFH</sequence>
<name>A0A117IXI0_9ACTN</name>
<gene>
    <name evidence="3" type="ORF">ATE80_05400</name>
</gene>
<evidence type="ECO:0000256" key="2">
    <source>
        <dbReference type="SAM" id="MobiDB-lite"/>
    </source>
</evidence>
<keyword evidence="4" id="KW-1185">Reference proteome</keyword>
<dbReference type="Gene3D" id="2.115.10.10">
    <property type="entry name" value="Tachylectin 2"/>
    <property type="match status" value="1"/>
</dbReference>
<dbReference type="OrthoDB" id="99430at2"/>
<organism evidence="3 4">
    <name type="scientific">Streptomyces kanasensis</name>
    <dbReference type="NCBI Taxonomy" id="936756"/>
    <lineage>
        <taxon>Bacteria</taxon>
        <taxon>Bacillati</taxon>
        <taxon>Actinomycetota</taxon>
        <taxon>Actinomycetes</taxon>
        <taxon>Kitasatosporales</taxon>
        <taxon>Streptomycetaceae</taxon>
        <taxon>Streptomyces</taxon>
    </lineage>
</organism>
<dbReference type="EMBL" id="LNSV01000008">
    <property type="protein sequence ID" value="KUH39772.1"/>
    <property type="molecule type" value="Genomic_DNA"/>
</dbReference>
<comment type="caution">
    <text evidence="3">The sequence shown here is derived from an EMBL/GenBank/DDBJ whole genome shotgun (WGS) entry which is preliminary data.</text>
</comment>
<evidence type="ECO:0000256" key="1">
    <source>
        <dbReference type="ARBA" id="ARBA00022729"/>
    </source>
</evidence>
<dbReference type="Pfam" id="PF13517">
    <property type="entry name" value="FG-GAP_3"/>
    <property type="match status" value="1"/>
</dbReference>
<dbReference type="InterPro" id="IPR028994">
    <property type="entry name" value="Integrin_alpha_N"/>
</dbReference>
<dbReference type="InterPro" id="IPR013517">
    <property type="entry name" value="FG-GAP"/>
</dbReference>
<accession>A0A117IXI0</accession>